<accession>A0A060WJ70</accession>
<dbReference type="GO" id="GO:0008360">
    <property type="term" value="P:regulation of cell shape"/>
    <property type="evidence" value="ECO:0007669"/>
    <property type="project" value="TreeGrafter"/>
</dbReference>
<gene>
    <name evidence="3" type="ORF">GSONMT00076838001</name>
</gene>
<dbReference type="GO" id="GO:0005829">
    <property type="term" value="C:cytosol"/>
    <property type="evidence" value="ECO:0007669"/>
    <property type="project" value="TreeGrafter"/>
</dbReference>
<dbReference type="EMBL" id="FR904570">
    <property type="protein sequence ID" value="CDQ67051.1"/>
    <property type="molecule type" value="Genomic_DNA"/>
</dbReference>
<dbReference type="InterPro" id="IPR010472">
    <property type="entry name" value="FH3_dom"/>
</dbReference>
<dbReference type="STRING" id="8022.A0A060WJ70"/>
<dbReference type="SUPFAM" id="SSF48371">
    <property type="entry name" value="ARM repeat"/>
    <property type="match status" value="1"/>
</dbReference>
<dbReference type="PROSITE" id="PS51232">
    <property type="entry name" value="GBD_FH3"/>
    <property type="match status" value="1"/>
</dbReference>
<dbReference type="Pfam" id="PF06371">
    <property type="entry name" value="Drf_GBD"/>
    <property type="match status" value="1"/>
</dbReference>
<dbReference type="PANTHER" id="PTHR45857:SF2">
    <property type="entry name" value="FORMIN-LIKE PROTEIN 1"/>
    <property type="match status" value="1"/>
</dbReference>
<sequence length="183" mass="20602">MSKFLLLWTLSYDMESLDNGTSTPEKSVEDLTRSASNSPTHGGSKAARALTVRFNSLHNRKALRKSRLVSQKDDVHLCIMCLRAIMNYQSGFNLVMTHPCCVNEITLSLNNRNPRTKALVLELLAAVCLVRGGHDIILSAFDNFKEVCGEKSRFEKLMEYFCNEESNIDFMVSLAPKCAIRVH</sequence>
<reference evidence="3" key="2">
    <citation type="submission" date="2014-03" db="EMBL/GenBank/DDBJ databases">
        <authorList>
            <person name="Genoscope - CEA"/>
        </authorList>
    </citation>
    <scope>NUCLEOTIDE SEQUENCE</scope>
</reference>
<feature type="region of interest" description="Disordered" evidence="1">
    <location>
        <begin position="18"/>
        <end position="45"/>
    </location>
</feature>
<evidence type="ECO:0000313" key="3">
    <source>
        <dbReference type="EMBL" id="CDQ67051.1"/>
    </source>
</evidence>
<evidence type="ECO:0000313" key="4">
    <source>
        <dbReference type="Proteomes" id="UP000193380"/>
    </source>
</evidence>
<dbReference type="InterPro" id="IPR010473">
    <property type="entry name" value="GTPase-bd"/>
</dbReference>
<dbReference type="PANTHER" id="PTHR45857">
    <property type="entry name" value="FORMIN-LIKE PROTEIN"/>
    <property type="match status" value="1"/>
</dbReference>
<dbReference type="AlphaFoldDB" id="A0A060WJ70"/>
<evidence type="ECO:0000256" key="1">
    <source>
        <dbReference type="SAM" id="MobiDB-lite"/>
    </source>
</evidence>
<dbReference type="InterPro" id="IPR043592">
    <property type="entry name" value="FMNL_animal"/>
</dbReference>
<name>A0A060WJ70_ONCMY</name>
<dbReference type="Pfam" id="PF06367">
    <property type="entry name" value="Drf_FH3"/>
    <property type="match status" value="1"/>
</dbReference>
<dbReference type="GO" id="GO:0016477">
    <property type="term" value="P:cell migration"/>
    <property type="evidence" value="ECO:0007669"/>
    <property type="project" value="TreeGrafter"/>
</dbReference>
<proteinExistence type="predicted"/>
<dbReference type="SMART" id="SM01140">
    <property type="entry name" value="Drf_GBD"/>
    <property type="match status" value="1"/>
</dbReference>
<reference evidence="3" key="1">
    <citation type="journal article" date="2014" name="Nat. Commun.">
        <title>The rainbow trout genome provides novel insights into evolution after whole-genome duplication in vertebrates.</title>
        <authorList>
            <person name="Berthelot C."/>
            <person name="Brunet F."/>
            <person name="Chalopin D."/>
            <person name="Juanchich A."/>
            <person name="Bernard M."/>
            <person name="Noel B."/>
            <person name="Bento P."/>
            <person name="Da Silva C."/>
            <person name="Labadie K."/>
            <person name="Alberti A."/>
            <person name="Aury J.M."/>
            <person name="Louis A."/>
            <person name="Dehais P."/>
            <person name="Bardou P."/>
            <person name="Montfort J."/>
            <person name="Klopp C."/>
            <person name="Cabau C."/>
            <person name="Gaspin C."/>
            <person name="Thorgaard G.H."/>
            <person name="Boussaha M."/>
            <person name="Quillet E."/>
            <person name="Guyomard R."/>
            <person name="Galiana D."/>
            <person name="Bobe J."/>
            <person name="Volff J.N."/>
            <person name="Genet C."/>
            <person name="Wincker P."/>
            <person name="Jaillon O."/>
            <person name="Roest Crollius H."/>
            <person name="Guiguen Y."/>
        </authorList>
    </citation>
    <scope>NUCLEOTIDE SEQUENCE [LARGE SCALE GENOMIC DNA]</scope>
</reference>
<dbReference type="InterPro" id="IPR014768">
    <property type="entry name" value="GBD/FH3_dom"/>
</dbReference>
<dbReference type="GO" id="GO:0031267">
    <property type="term" value="F:small GTPase binding"/>
    <property type="evidence" value="ECO:0007669"/>
    <property type="project" value="InterPro"/>
</dbReference>
<dbReference type="GO" id="GO:0051015">
    <property type="term" value="F:actin filament binding"/>
    <property type="evidence" value="ECO:0007669"/>
    <property type="project" value="TreeGrafter"/>
</dbReference>
<dbReference type="Proteomes" id="UP000193380">
    <property type="component" value="Unassembled WGS sequence"/>
</dbReference>
<dbReference type="Gene3D" id="1.25.10.10">
    <property type="entry name" value="Leucine-rich Repeat Variant"/>
    <property type="match status" value="1"/>
</dbReference>
<dbReference type="PaxDb" id="8022-A0A060WJ70"/>
<protein>
    <recommendedName>
        <fullName evidence="2">GBD/FH3 domain-containing protein</fullName>
    </recommendedName>
</protein>
<evidence type="ECO:0000259" key="2">
    <source>
        <dbReference type="PROSITE" id="PS51232"/>
    </source>
</evidence>
<dbReference type="InterPro" id="IPR016024">
    <property type="entry name" value="ARM-type_fold"/>
</dbReference>
<feature type="domain" description="GBD/FH3" evidence="2">
    <location>
        <begin position="1"/>
        <end position="183"/>
    </location>
</feature>
<dbReference type="InterPro" id="IPR011989">
    <property type="entry name" value="ARM-like"/>
</dbReference>
<dbReference type="GO" id="GO:0030866">
    <property type="term" value="P:cortical actin cytoskeleton organization"/>
    <property type="evidence" value="ECO:0007669"/>
    <property type="project" value="TreeGrafter"/>
</dbReference>
<organism evidence="3 4">
    <name type="scientific">Oncorhynchus mykiss</name>
    <name type="common">Rainbow trout</name>
    <name type="synonym">Salmo gairdneri</name>
    <dbReference type="NCBI Taxonomy" id="8022"/>
    <lineage>
        <taxon>Eukaryota</taxon>
        <taxon>Metazoa</taxon>
        <taxon>Chordata</taxon>
        <taxon>Craniata</taxon>
        <taxon>Vertebrata</taxon>
        <taxon>Euteleostomi</taxon>
        <taxon>Actinopterygii</taxon>
        <taxon>Neopterygii</taxon>
        <taxon>Teleostei</taxon>
        <taxon>Protacanthopterygii</taxon>
        <taxon>Salmoniformes</taxon>
        <taxon>Salmonidae</taxon>
        <taxon>Salmoninae</taxon>
        <taxon>Oncorhynchus</taxon>
    </lineage>
</organism>